<evidence type="ECO:0000313" key="1">
    <source>
        <dbReference type="EMBL" id="GLD51858.1"/>
    </source>
</evidence>
<protein>
    <submittedName>
        <fullName evidence="1">E3 ubiquitin-protein ligase LRSAM1 isoform X1</fullName>
    </submittedName>
</protein>
<dbReference type="EMBL" id="BRZM01000011">
    <property type="protein sequence ID" value="GLD51858.1"/>
    <property type="molecule type" value="Genomic_DNA"/>
</dbReference>
<evidence type="ECO:0000313" key="2">
    <source>
        <dbReference type="Proteomes" id="UP001279410"/>
    </source>
</evidence>
<comment type="caution">
    <text evidence="1">The sequence shown here is derived from an EMBL/GenBank/DDBJ whole genome shotgun (WGS) entry which is preliminary data.</text>
</comment>
<keyword evidence="2" id="KW-1185">Reference proteome</keyword>
<feature type="non-terminal residue" evidence="1">
    <location>
        <position position="84"/>
    </location>
</feature>
<organism evidence="1 2">
    <name type="scientific">Lates japonicus</name>
    <name type="common">Japanese lates</name>
    <dbReference type="NCBI Taxonomy" id="270547"/>
    <lineage>
        <taxon>Eukaryota</taxon>
        <taxon>Metazoa</taxon>
        <taxon>Chordata</taxon>
        <taxon>Craniata</taxon>
        <taxon>Vertebrata</taxon>
        <taxon>Euteleostomi</taxon>
        <taxon>Actinopterygii</taxon>
        <taxon>Neopterygii</taxon>
        <taxon>Teleostei</taxon>
        <taxon>Neoteleostei</taxon>
        <taxon>Acanthomorphata</taxon>
        <taxon>Carangaria</taxon>
        <taxon>Carangaria incertae sedis</taxon>
        <taxon>Centropomidae</taxon>
        <taxon>Lates</taxon>
    </lineage>
</organism>
<dbReference type="Proteomes" id="UP001279410">
    <property type="component" value="Unassembled WGS sequence"/>
</dbReference>
<sequence length="84" mass="9422">MPLFFRKRKPSDDSQKRLEYQLCRSKEAGADDILDISACELSEVPSSAFSICKVLQKKVLILHNNELRSLLPKGCDISALATLK</sequence>
<dbReference type="AlphaFoldDB" id="A0AAD3R1C4"/>
<proteinExistence type="predicted"/>
<gene>
    <name evidence="1" type="ORF">AKAME5_000483900</name>
</gene>
<accession>A0AAD3R1C4</accession>
<name>A0AAD3R1C4_LATJO</name>
<reference evidence="1" key="1">
    <citation type="submission" date="2022-08" db="EMBL/GenBank/DDBJ databases">
        <title>Genome sequencing of akame (Lates japonicus).</title>
        <authorList>
            <person name="Hashiguchi Y."/>
            <person name="Takahashi H."/>
        </authorList>
    </citation>
    <scope>NUCLEOTIDE SEQUENCE</scope>
    <source>
        <strain evidence="1">Kochi</strain>
    </source>
</reference>